<accession>A0A482X7B2</accession>
<name>A0A482X7B2_LAOST</name>
<protein>
    <submittedName>
        <fullName evidence="1">Uncharacterized protein</fullName>
    </submittedName>
</protein>
<evidence type="ECO:0000313" key="1">
    <source>
        <dbReference type="EMBL" id="RZF41789.1"/>
    </source>
</evidence>
<proteinExistence type="predicted"/>
<dbReference type="AlphaFoldDB" id="A0A482X7B2"/>
<sequence length="85" mass="9769">MGGVGWCRRVDYEEILWLWSQRAAQRALQPPTEIVTVMLLLKKKSGLNNCETSSLVETLLLSTITTRAHIHVHTMRSQRTVHSRQ</sequence>
<organism evidence="1 2">
    <name type="scientific">Laodelphax striatellus</name>
    <name type="common">Small brown planthopper</name>
    <name type="synonym">Delphax striatella</name>
    <dbReference type="NCBI Taxonomy" id="195883"/>
    <lineage>
        <taxon>Eukaryota</taxon>
        <taxon>Metazoa</taxon>
        <taxon>Ecdysozoa</taxon>
        <taxon>Arthropoda</taxon>
        <taxon>Hexapoda</taxon>
        <taxon>Insecta</taxon>
        <taxon>Pterygota</taxon>
        <taxon>Neoptera</taxon>
        <taxon>Paraneoptera</taxon>
        <taxon>Hemiptera</taxon>
        <taxon>Auchenorrhyncha</taxon>
        <taxon>Fulgoroidea</taxon>
        <taxon>Delphacidae</taxon>
        <taxon>Criomorphinae</taxon>
        <taxon>Laodelphax</taxon>
    </lineage>
</organism>
<dbReference type="EMBL" id="QKKF02016138">
    <property type="protein sequence ID" value="RZF41789.1"/>
    <property type="molecule type" value="Genomic_DNA"/>
</dbReference>
<keyword evidence="2" id="KW-1185">Reference proteome</keyword>
<dbReference type="Proteomes" id="UP000291343">
    <property type="component" value="Unassembled WGS sequence"/>
</dbReference>
<comment type="caution">
    <text evidence="1">The sequence shown here is derived from an EMBL/GenBank/DDBJ whole genome shotgun (WGS) entry which is preliminary data.</text>
</comment>
<reference evidence="1 2" key="1">
    <citation type="journal article" date="2017" name="Gigascience">
        <title>Genome sequence of the small brown planthopper, Laodelphax striatellus.</title>
        <authorList>
            <person name="Zhu J."/>
            <person name="Jiang F."/>
            <person name="Wang X."/>
            <person name="Yang P."/>
            <person name="Bao Y."/>
            <person name="Zhao W."/>
            <person name="Wang W."/>
            <person name="Lu H."/>
            <person name="Wang Q."/>
            <person name="Cui N."/>
            <person name="Li J."/>
            <person name="Chen X."/>
            <person name="Luo L."/>
            <person name="Yu J."/>
            <person name="Kang L."/>
            <person name="Cui F."/>
        </authorList>
    </citation>
    <scope>NUCLEOTIDE SEQUENCE [LARGE SCALE GENOMIC DNA]</scope>
    <source>
        <strain evidence="1">Lst14</strain>
    </source>
</reference>
<gene>
    <name evidence="1" type="ORF">LSTR_LSTR005251</name>
</gene>
<evidence type="ECO:0000313" key="2">
    <source>
        <dbReference type="Proteomes" id="UP000291343"/>
    </source>
</evidence>
<dbReference type="InParanoid" id="A0A482X7B2"/>